<comment type="caution">
    <text evidence="1">The sequence shown here is derived from an EMBL/GenBank/DDBJ whole genome shotgun (WGS) entry which is preliminary data.</text>
</comment>
<dbReference type="AlphaFoldDB" id="A0A8J5W8F5"/>
<reference evidence="1" key="1">
    <citation type="journal article" date="2021" name="bioRxiv">
        <title>Whole Genome Assembly and Annotation of Northern Wild Rice, Zizania palustris L., Supports a Whole Genome Duplication in the Zizania Genus.</title>
        <authorList>
            <person name="Haas M."/>
            <person name="Kono T."/>
            <person name="Macchietto M."/>
            <person name="Millas R."/>
            <person name="McGilp L."/>
            <person name="Shao M."/>
            <person name="Duquette J."/>
            <person name="Hirsch C.N."/>
            <person name="Kimball J."/>
        </authorList>
    </citation>
    <scope>NUCLEOTIDE SEQUENCE</scope>
    <source>
        <tissue evidence="1">Fresh leaf tissue</tissue>
    </source>
</reference>
<accession>A0A8J5W8F5</accession>
<name>A0A8J5W8F5_ZIZPA</name>
<dbReference type="OrthoDB" id="742397at2759"/>
<dbReference type="Proteomes" id="UP000729402">
    <property type="component" value="Unassembled WGS sequence"/>
</dbReference>
<protein>
    <submittedName>
        <fullName evidence="1">Uncharacterized protein</fullName>
    </submittedName>
</protein>
<gene>
    <name evidence="1" type="ORF">GUJ93_ZPchr0010g8269</name>
</gene>
<evidence type="ECO:0000313" key="1">
    <source>
        <dbReference type="EMBL" id="KAG8084951.1"/>
    </source>
</evidence>
<evidence type="ECO:0000313" key="2">
    <source>
        <dbReference type="Proteomes" id="UP000729402"/>
    </source>
</evidence>
<keyword evidence="2" id="KW-1185">Reference proteome</keyword>
<reference evidence="1" key="2">
    <citation type="submission" date="2021-02" db="EMBL/GenBank/DDBJ databases">
        <authorList>
            <person name="Kimball J.A."/>
            <person name="Haas M.W."/>
            <person name="Macchietto M."/>
            <person name="Kono T."/>
            <person name="Duquette J."/>
            <person name="Shao M."/>
        </authorList>
    </citation>
    <scope>NUCLEOTIDE SEQUENCE</scope>
    <source>
        <tissue evidence="1">Fresh leaf tissue</tissue>
    </source>
</reference>
<dbReference type="PANTHER" id="PTHR13109:SF7">
    <property type="entry name" value="NEUROCHONDRIN"/>
    <property type="match status" value="1"/>
</dbReference>
<sequence length="204" mass="21472">MLPWLSQSGRGTFEKGSAIPRPMGACALACRSTSLHLRFEPFGGFQFQTCRLPSSTAEALSPHSHSQASPFHSSLASMDSSPAPAAAAAALMATATPPLEDCLCLLHGEHDEQKLAGLLIAANVCRAGDVATVVEVYRAVGSRFLRRLLNTGLGKLEGGKEEEKDAYLCLAVTVLSDLARIPEVVADEGVISTIPLIAEIVSKS</sequence>
<dbReference type="Pfam" id="PF05536">
    <property type="entry name" value="Neurochondrin"/>
    <property type="match status" value="1"/>
</dbReference>
<dbReference type="InterPro" id="IPR008709">
    <property type="entry name" value="Neurochondrin"/>
</dbReference>
<organism evidence="1 2">
    <name type="scientific">Zizania palustris</name>
    <name type="common">Northern wild rice</name>
    <dbReference type="NCBI Taxonomy" id="103762"/>
    <lineage>
        <taxon>Eukaryota</taxon>
        <taxon>Viridiplantae</taxon>
        <taxon>Streptophyta</taxon>
        <taxon>Embryophyta</taxon>
        <taxon>Tracheophyta</taxon>
        <taxon>Spermatophyta</taxon>
        <taxon>Magnoliopsida</taxon>
        <taxon>Liliopsida</taxon>
        <taxon>Poales</taxon>
        <taxon>Poaceae</taxon>
        <taxon>BOP clade</taxon>
        <taxon>Oryzoideae</taxon>
        <taxon>Oryzeae</taxon>
        <taxon>Zizaniinae</taxon>
        <taxon>Zizania</taxon>
    </lineage>
</organism>
<proteinExistence type="predicted"/>
<dbReference type="PANTHER" id="PTHR13109">
    <property type="entry name" value="NEUROCHONDRIN"/>
    <property type="match status" value="1"/>
</dbReference>
<dbReference type="EMBL" id="JAAALK010000082">
    <property type="protein sequence ID" value="KAG8084951.1"/>
    <property type="molecule type" value="Genomic_DNA"/>
</dbReference>